<evidence type="ECO:0000259" key="7">
    <source>
        <dbReference type="Pfam" id="PF00892"/>
    </source>
</evidence>
<evidence type="ECO:0000313" key="9">
    <source>
        <dbReference type="Proteomes" id="UP000585272"/>
    </source>
</evidence>
<evidence type="ECO:0000256" key="6">
    <source>
        <dbReference type="SAM" id="Phobius"/>
    </source>
</evidence>
<dbReference type="Pfam" id="PF00892">
    <property type="entry name" value="EamA"/>
    <property type="match status" value="2"/>
</dbReference>
<keyword evidence="5 6" id="KW-0472">Membrane</keyword>
<feature type="transmembrane region" description="Helical" evidence="6">
    <location>
        <begin position="210"/>
        <end position="230"/>
    </location>
</feature>
<comment type="similarity">
    <text evidence="2">Belongs to the EamA transporter family.</text>
</comment>
<feature type="transmembrane region" description="Helical" evidence="6">
    <location>
        <begin position="91"/>
        <end position="111"/>
    </location>
</feature>
<keyword evidence="4 6" id="KW-1133">Transmembrane helix</keyword>
<organism evidence="8 9">
    <name type="scientific">Conexibacter arvalis</name>
    <dbReference type="NCBI Taxonomy" id="912552"/>
    <lineage>
        <taxon>Bacteria</taxon>
        <taxon>Bacillati</taxon>
        <taxon>Actinomycetota</taxon>
        <taxon>Thermoleophilia</taxon>
        <taxon>Solirubrobacterales</taxon>
        <taxon>Conexibacteraceae</taxon>
        <taxon>Conexibacter</taxon>
    </lineage>
</organism>
<feature type="transmembrane region" description="Helical" evidence="6">
    <location>
        <begin position="242"/>
        <end position="260"/>
    </location>
</feature>
<feature type="transmembrane region" description="Helical" evidence="6">
    <location>
        <begin position="149"/>
        <end position="173"/>
    </location>
</feature>
<dbReference type="PANTHER" id="PTHR32322:SF2">
    <property type="entry name" value="EAMA DOMAIN-CONTAINING PROTEIN"/>
    <property type="match status" value="1"/>
</dbReference>
<dbReference type="Proteomes" id="UP000585272">
    <property type="component" value="Unassembled WGS sequence"/>
</dbReference>
<keyword evidence="9" id="KW-1185">Reference proteome</keyword>
<dbReference type="SUPFAM" id="SSF103481">
    <property type="entry name" value="Multidrug resistance efflux transporter EmrE"/>
    <property type="match status" value="2"/>
</dbReference>
<evidence type="ECO:0000256" key="3">
    <source>
        <dbReference type="ARBA" id="ARBA00022692"/>
    </source>
</evidence>
<evidence type="ECO:0000256" key="1">
    <source>
        <dbReference type="ARBA" id="ARBA00004141"/>
    </source>
</evidence>
<sequence length="301" mass="30321">MTPRAWAAFATMSVLWGIPYLFIKIAVDDGVPPAFVAWARVVLAAAVLVPLAWRAGSLPSLRGRGRWLLLYAIVEISLPFPPIAFGETHVSSSTTAIAIATVPLIAALLALRFAPGERLAGRRLAGLLVGFGGVAALVGIDVSGSADELLGIAAIVVAAAGYACGALIIAHGLSGLDSRATMGASLAIAALVLTPVAALDPPTEVPPTGALAAIAVLGLVCTAAAFVAFAELVRAAGPTRSTIVTYVNPVVALALGVALLDERPGAGAVVGLLLILAGSWLSTDGRLPPAVERRLAAASGR</sequence>
<dbReference type="InterPro" id="IPR037185">
    <property type="entry name" value="EmrE-like"/>
</dbReference>
<feature type="transmembrane region" description="Helical" evidence="6">
    <location>
        <begin position="123"/>
        <end position="143"/>
    </location>
</feature>
<protein>
    <submittedName>
        <fullName evidence="8">Drug/metabolite transporter (DMT)-like permease</fullName>
    </submittedName>
</protein>
<feature type="transmembrane region" description="Helical" evidence="6">
    <location>
        <begin position="35"/>
        <end position="55"/>
    </location>
</feature>
<dbReference type="EMBL" id="JACHNU010000009">
    <property type="protein sequence ID" value="MBB4664935.1"/>
    <property type="molecule type" value="Genomic_DNA"/>
</dbReference>
<gene>
    <name evidence="8" type="ORF">BDZ31_004553</name>
</gene>
<dbReference type="InterPro" id="IPR000620">
    <property type="entry name" value="EamA_dom"/>
</dbReference>
<evidence type="ECO:0000256" key="2">
    <source>
        <dbReference type="ARBA" id="ARBA00007362"/>
    </source>
</evidence>
<evidence type="ECO:0000313" key="8">
    <source>
        <dbReference type="EMBL" id="MBB4664935.1"/>
    </source>
</evidence>
<reference evidence="8 9" key="1">
    <citation type="submission" date="2020-08" db="EMBL/GenBank/DDBJ databases">
        <title>Genomic Encyclopedia of Archaeal and Bacterial Type Strains, Phase II (KMG-II): from individual species to whole genera.</title>
        <authorList>
            <person name="Goeker M."/>
        </authorList>
    </citation>
    <scope>NUCLEOTIDE SEQUENCE [LARGE SCALE GENOMIC DNA]</scope>
    <source>
        <strain evidence="8 9">DSM 23288</strain>
    </source>
</reference>
<dbReference type="GO" id="GO:0016020">
    <property type="term" value="C:membrane"/>
    <property type="evidence" value="ECO:0007669"/>
    <property type="project" value="UniProtKB-SubCell"/>
</dbReference>
<name>A0A840IKT8_9ACTN</name>
<evidence type="ECO:0000256" key="4">
    <source>
        <dbReference type="ARBA" id="ARBA00022989"/>
    </source>
</evidence>
<proteinExistence type="inferred from homology"/>
<dbReference type="AlphaFoldDB" id="A0A840IKT8"/>
<accession>A0A840IKT8</accession>
<feature type="transmembrane region" description="Helical" evidence="6">
    <location>
        <begin position="67"/>
        <end position="85"/>
    </location>
</feature>
<dbReference type="InterPro" id="IPR050638">
    <property type="entry name" value="AA-Vitamin_Transporters"/>
</dbReference>
<feature type="transmembrane region" description="Helical" evidence="6">
    <location>
        <begin position="5"/>
        <end position="23"/>
    </location>
</feature>
<feature type="domain" description="EamA" evidence="7">
    <location>
        <begin position="9"/>
        <end position="137"/>
    </location>
</feature>
<dbReference type="PANTHER" id="PTHR32322">
    <property type="entry name" value="INNER MEMBRANE TRANSPORTER"/>
    <property type="match status" value="1"/>
</dbReference>
<evidence type="ECO:0000256" key="5">
    <source>
        <dbReference type="ARBA" id="ARBA00023136"/>
    </source>
</evidence>
<feature type="domain" description="EamA" evidence="7">
    <location>
        <begin position="150"/>
        <end position="282"/>
    </location>
</feature>
<comment type="caution">
    <text evidence="8">The sequence shown here is derived from an EMBL/GenBank/DDBJ whole genome shotgun (WGS) entry which is preliminary data.</text>
</comment>
<dbReference type="RefSeq" id="WP_183345401.1">
    <property type="nucleotide sequence ID" value="NZ_JACHNU010000009.1"/>
</dbReference>
<feature type="transmembrane region" description="Helical" evidence="6">
    <location>
        <begin position="266"/>
        <end position="283"/>
    </location>
</feature>
<feature type="transmembrane region" description="Helical" evidence="6">
    <location>
        <begin position="180"/>
        <end position="198"/>
    </location>
</feature>
<comment type="subcellular location">
    <subcellularLocation>
        <location evidence="1">Membrane</location>
        <topology evidence="1">Multi-pass membrane protein</topology>
    </subcellularLocation>
</comment>
<keyword evidence="3 6" id="KW-0812">Transmembrane</keyword>